<proteinExistence type="predicted"/>
<gene>
    <name evidence="2" type="ORF">GCM10023189_24280</name>
</gene>
<dbReference type="PROSITE" id="PS51352">
    <property type="entry name" value="THIOREDOXIN_2"/>
    <property type="match status" value="1"/>
</dbReference>
<sequence>MILEFENELGDIRSVVSIDRQSAPHVRPLITGEKAPFASFAAFAANGHPPVQVAEPTDEQPLVVSFYCPCWGRYARPYLLQLIELAEQLRAEGTSLLVFSNEPVNSLLLQFPQLNFQVVYDAGFTVARQFGVYSEANPIWDRVSGISEDVFTPALYVIGGERQITYHFLDEDFDKTIPTEAVVDAARRVLVTQ</sequence>
<dbReference type="InterPro" id="IPR036249">
    <property type="entry name" value="Thioredoxin-like_sf"/>
</dbReference>
<dbReference type="InterPro" id="IPR000866">
    <property type="entry name" value="AhpC/TSA"/>
</dbReference>
<dbReference type="EMBL" id="BAABHD010000027">
    <property type="protein sequence ID" value="GAA4455881.1"/>
    <property type="molecule type" value="Genomic_DNA"/>
</dbReference>
<feature type="domain" description="Thioredoxin" evidence="1">
    <location>
        <begin position="29"/>
        <end position="191"/>
    </location>
</feature>
<dbReference type="Pfam" id="PF00578">
    <property type="entry name" value="AhpC-TSA"/>
    <property type="match status" value="1"/>
</dbReference>
<protein>
    <recommendedName>
        <fullName evidence="1">Thioredoxin domain-containing protein</fullName>
    </recommendedName>
</protein>
<name>A0ABP8MTP2_9BACT</name>
<dbReference type="Proteomes" id="UP001501175">
    <property type="component" value="Unassembled WGS sequence"/>
</dbReference>
<dbReference type="Gene3D" id="3.40.30.10">
    <property type="entry name" value="Glutaredoxin"/>
    <property type="match status" value="1"/>
</dbReference>
<dbReference type="RefSeq" id="WP_345243818.1">
    <property type="nucleotide sequence ID" value="NZ_BAABHD010000027.1"/>
</dbReference>
<accession>A0ABP8MTP2</accession>
<evidence type="ECO:0000313" key="2">
    <source>
        <dbReference type="EMBL" id="GAA4455881.1"/>
    </source>
</evidence>
<dbReference type="InterPro" id="IPR013766">
    <property type="entry name" value="Thioredoxin_domain"/>
</dbReference>
<comment type="caution">
    <text evidence="2">The sequence shown here is derived from an EMBL/GenBank/DDBJ whole genome shotgun (WGS) entry which is preliminary data.</text>
</comment>
<dbReference type="SUPFAM" id="SSF52833">
    <property type="entry name" value="Thioredoxin-like"/>
    <property type="match status" value="1"/>
</dbReference>
<evidence type="ECO:0000259" key="1">
    <source>
        <dbReference type="PROSITE" id="PS51352"/>
    </source>
</evidence>
<keyword evidence="3" id="KW-1185">Reference proteome</keyword>
<reference evidence="3" key="1">
    <citation type="journal article" date="2019" name="Int. J. Syst. Evol. Microbiol.">
        <title>The Global Catalogue of Microorganisms (GCM) 10K type strain sequencing project: providing services to taxonomists for standard genome sequencing and annotation.</title>
        <authorList>
            <consortium name="The Broad Institute Genomics Platform"/>
            <consortium name="The Broad Institute Genome Sequencing Center for Infectious Disease"/>
            <person name="Wu L."/>
            <person name="Ma J."/>
        </authorList>
    </citation>
    <scope>NUCLEOTIDE SEQUENCE [LARGE SCALE GENOMIC DNA]</scope>
    <source>
        <strain evidence="3">JCM 17927</strain>
    </source>
</reference>
<organism evidence="2 3">
    <name type="scientific">Nibrella saemangeumensis</name>
    <dbReference type="NCBI Taxonomy" id="1084526"/>
    <lineage>
        <taxon>Bacteria</taxon>
        <taxon>Pseudomonadati</taxon>
        <taxon>Bacteroidota</taxon>
        <taxon>Cytophagia</taxon>
        <taxon>Cytophagales</taxon>
        <taxon>Spirosomataceae</taxon>
        <taxon>Nibrella</taxon>
    </lineage>
</organism>
<evidence type="ECO:0000313" key="3">
    <source>
        <dbReference type="Proteomes" id="UP001501175"/>
    </source>
</evidence>